<dbReference type="PROSITE" id="PS51873">
    <property type="entry name" value="TRIAD"/>
    <property type="match status" value="1"/>
</dbReference>
<keyword evidence="6" id="KW-0863">Zinc-finger</keyword>
<feature type="domain" description="RING-type" evidence="9">
    <location>
        <begin position="1"/>
        <end position="168"/>
    </location>
</feature>
<evidence type="ECO:0000256" key="8">
    <source>
        <dbReference type="ARBA" id="ARBA00022833"/>
    </source>
</evidence>
<comment type="catalytic activity">
    <reaction evidence="1">
        <text>[E2 ubiquitin-conjugating enzyme]-S-ubiquitinyl-L-cysteine + [acceptor protein]-L-lysine = [E2 ubiquitin-conjugating enzyme]-L-cysteine + [acceptor protein]-N(6)-ubiquitinyl-L-lysine.</text>
        <dbReference type="EC" id="2.3.2.31"/>
    </reaction>
</comment>
<proteinExistence type="predicted"/>
<dbReference type="Proteomes" id="UP000271241">
    <property type="component" value="Unassembled WGS sequence"/>
</dbReference>
<dbReference type="OrthoDB" id="9977870at2759"/>
<dbReference type="GO" id="GO:0016567">
    <property type="term" value="P:protein ubiquitination"/>
    <property type="evidence" value="ECO:0007669"/>
    <property type="project" value="InterPro"/>
</dbReference>
<evidence type="ECO:0000256" key="6">
    <source>
        <dbReference type="ARBA" id="ARBA00022771"/>
    </source>
</evidence>
<keyword evidence="11" id="KW-1185">Reference proteome</keyword>
<accession>A0A4P9XI18</accession>
<feature type="non-terminal residue" evidence="10">
    <location>
        <position position="1"/>
    </location>
</feature>
<evidence type="ECO:0000256" key="2">
    <source>
        <dbReference type="ARBA" id="ARBA00012251"/>
    </source>
</evidence>
<protein>
    <recommendedName>
        <fullName evidence="2">RBR-type E3 ubiquitin transferase</fullName>
        <ecNumber evidence="2">2.3.2.31</ecNumber>
    </recommendedName>
</protein>
<dbReference type="PROSITE" id="PS00518">
    <property type="entry name" value="ZF_RING_1"/>
    <property type="match status" value="1"/>
</dbReference>
<dbReference type="PANTHER" id="PTHR11685">
    <property type="entry name" value="RBR FAMILY RING FINGER AND IBR DOMAIN-CONTAINING"/>
    <property type="match status" value="1"/>
</dbReference>
<evidence type="ECO:0000256" key="1">
    <source>
        <dbReference type="ARBA" id="ARBA00001798"/>
    </source>
</evidence>
<keyword evidence="3" id="KW-0808">Transferase</keyword>
<dbReference type="InterPro" id="IPR002867">
    <property type="entry name" value="IBR_dom"/>
</dbReference>
<keyword evidence="8" id="KW-0862">Zinc</keyword>
<evidence type="ECO:0000256" key="5">
    <source>
        <dbReference type="ARBA" id="ARBA00022737"/>
    </source>
</evidence>
<dbReference type="EMBL" id="KZ993350">
    <property type="protein sequence ID" value="RKP04951.1"/>
    <property type="molecule type" value="Genomic_DNA"/>
</dbReference>
<dbReference type="InterPro" id="IPR031127">
    <property type="entry name" value="E3_UB_ligase_RBR"/>
</dbReference>
<evidence type="ECO:0000256" key="7">
    <source>
        <dbReference type="ARBA" id="ARBA00022786"/>
    </source>
</evidence>
<evidence type="ECO:0000259" key="9">
    <source>
        <dbReference type="PROSITE" id="PS51873"/>
    </source>
</evidence>
<evidence type="ECO:0000313" key="10">
    <source>
        <dbReference type="EMBL" id="RKP04951.1"/>
    </source>
</evidence>
<dbReference type="Gene3D" id="1.20.120.1750">
    <property type="match status" value="1"/>
</dbReference>
<dbReference type="STRING" id="78915.A0A4P9XI18"/>
<dbReference type="Pfam" id="PF01485">
    <property type="entry name" value="IBR"/>
    <property type="match status" value="1"/>
</dbReference>
<dbReference type="InterPro" id="IPR017907">
    <property type="entry name" value="Znf_RING_CS"/>
</dbReference>
<dbReference type="SUPFAM" id="SSF57850">
    <property type="entry name" value="RING/U-box"/>
    <property type="match status" value="3"/>
</dbReference>
<keyword evidence="7" id="KW-0833">Ubl conjugation pathway</keyword>
<evidence type="ECO:0000313" key="11">
    <source>
        <dbReference type="Proteomes" id="UP000271241"/>
    </source>
</evidence>
<sequence>LALPCEHPFCRTCLQRYLVGKTKSHTKCFPILCPEQGCGREITVAAAERVLSHTEMERYRTKRTEDLLYCPKKTCSHLMSLDSPKAKELKRAACPKCKTAICVPCKAHDHPGKSCEQAQVHGHKDTLEDKSVLNLAKLRSWCRCPACQVMVELAHGCNHITCPCGSEL</sequence>
<gene>
    <name evidence="10" type="ORF">THASP1DRAFT_20461</name>
</gene>
<dbReference type="EC" id="2.3.2.31" evidence="2"/>
<dbReference type="GO" id="GO:0061630">
    <property type="term" value="F:ubiquitin protein ligase activity"/>
    <property type="evidence" value="ECO:0007669"/>
    <property type="project" value="UniProtKB-EC"/>
</dbReference>
<name>A0A4P9XI18_9FUNG</name>
<dbReference type="GO" id="GO:0008270">
    <property type="term" value="F:zinc ion binding"/>
    <property type="evidence" value="ECO:0007669"/>
    <property type="project" value="UniProtKB-KW"/>
</dbReference>
<keyword evidence="5" id="KW-0677">Repeat</keyword>
<evidence type="ECO:0000256" key="4">
    <source>
        <dbReference type="ARBA" id="ARBA00022723"/>
    </source>
</evidence>
<dbReference type="InterPro" id="IPR013083">
    <property type="entry name" value="Znf_RING/FYVE/PHD"/>
</dbReference>
<dbReference type="InterPro" id="IPR044066">
    <property type="entry name" value="TRIAD_supradom"/>
</dbReference>
<keyword evidence="4" id="KW-0479">Metal-binding</keyword>
<organism evidence="10 11">
    <name type="scientific">Thamnocephalis sphaerospora</name>
    <dbReference type="NCBI Taxonomy" id="78915"/>
    <lineage>
        <taxon>Eukaryota</taxon>
        <taxon>Fungi</taxon>
        <taxon>Fungi incertae sedis</taxon>
        <taxon>Zoopagomycota</taxon>
        <taxon>Zoopagomycotina</taxon>
        <taxon>Zoopagomycetes</taxon>
        <taxon>Zoopagales</taxon>
        <taxon>Sigmoideomycetaceae</taxon>
        <taxon>Thamnocephalis</taxon>
    </lineage>
</organism>
<dbReference type="AlphaFoldDB" id="A0A4P9XI18"/>
<dbReference type="Gene3D" id="3.30.40.10">
    <property type="entry name" value="Zinc/RING finger domain, C3HC4 (zinc finger)"/>
    <property type="match status" value="1"/>
</dbReference>
<reference evidence="11" key="1">
    <citation type="journal article" date="2018" name="Nat. Microbiol.">
        <title>Leveraging single-cell genomics to expand the fungal tree of life.</title>
        <authorList>
            <person name="Ahrendt S.R."/>
            <person name="Quandt C.A."/>
            <person name="Ciobanu D."/>
            <person name="Clum A."/>
            <person name="Salamov A."/>
            <person name="Andreopoulos B."/>
            <person name="Cheng J.F."/>
            <person name="Woyke T."/>
            <person name="Pelin A."/>
            <person name="Henrissat B."/>
            <person name="Reynolds N.K."/>
            <person name="Benny G.L."/>
            <person name="Smith M.E."/>
            <person name="James T.Y."/>
            <person name="Grigoriev I.V."/>
        </authorList>
    </citation>
    <scope>NUCLEOTIDE SEQUENCE [LARGE SCALE GENOMIC DNA]</scope>
    <source>
        <strain evidence="11">RSA 1356</strain>
    </source>
</reference>
<evidence type="ECO:0000256" key="3">
    <source>
        <dbReference type="ARBA" id="ARBA00022679"/>
    </source>
</evidence>